<gene>
    <name evidence="3" type="ORF">Gocc_0927</name>
</gene>
<evidence type="ECO:0000259" key="2">
    <source>
        <dbReference type="SMART" id="SM00852"/>
    </source>
</evidence>
<dbReference type="InterPro" id="IPR036653">
    <property type="entry name" value="CinA-like_C"/>
</dbReference>
<dbReference type="Proteomes" id="UP000254134">
    <property type="component" value="Unassembled WGS sequence"/>
</dbReference>
<dbReference type="Pfam" id="PF02464">
    <property type="entry name" value="CinA"/>
    <property type="match status" value="1"/>
</dbReference>
<evidence type="ECO:0000313" key="3">
    <source>
        <dbReference type="EMBL" id="RDI75129.1"/>
    </source>
</evidence>
<reference evidence="3 4" key="1">
    <citation type="submission" date="2018-07" db="EMBL/GenBank/DDBJ databases">
        <title>High-quality-draft genome sequence of Gaiella occulta.</title>
        <authorList>
            <person name="Severino R."/>
            <person name="Froufe H.J.C."/>
            <person name="Rainey F.A."/>
            <person name="Barroso C."/>
            <person name="Albuquerque L."/>
            <person name="Lobo-Da-Cunha A."/>
            <person name="Da Costa M.S."/>
            <person name="Egas C."/>
        </authorList>
    </citation>
    <scope>NUCLEOTIDE SEQUENCE [LARGE SCALE GENOMIC DNA]</scope>
    <source>
        <strain evidence="3 4">F2-233</strain>
    </source>
</reference>
<dbReference type="SMART" id="SM00852">
    <property type="entry name" value="MoCF_biosynth"/>
    <property type="match status" value="1"/>
</dbReference>
<dbReference type="InterPro" id="IPR036425">
    <property type="entry name" value="MoaB/Mog-like_dom_sf"/>
</dbReference>
<organism evidence="3 4">
    <name type="scientific">Gaiella occulta</name>
    <dbReference type="NCBI Taxonomy" id="1002870"/>
    <lineage>
        <taxon>Bacteria</taxon>
        <taxon>Bacillati</taxon>
        <taxon>Actinomycetota</taxon>
        <taxon>Thermoleophilia</taxon>
        <taxon>Gaiellales</taxon>
        <taxon>Gaiellaceae</taxon>
        <taxon>Gaiella</taxon>
    </lineage>
</organism>
<comment type="caution">
    <text evidence="3">The sequence shown here is derived from an EMBL/GenBank/DDBJ whole genome shotgun (WGS) entry which is preliminary data.</text>
</comment>
<dbReference type="InterPro" id="IPR050101">
    <property type="entry name" value="CinA"/>
</dbReference>
<sequence>MTRPRAAIVVTGSELVRGERSDLNGPFYAREALALGLQPARLIIVGDDAMELEDALREGMGADVCLVSGGLGPTHDDRTVELVARVAGRPLVVDEALEERIEHVSRTVAERLGRPYADFAAGVRKQATIPEGALVIGLAGTAPGLVVDTGSCVTVVLPGPPGELQRLWPGAVASAPLQRVLSSTERPGRRVLRFYGTSESAVARALAEAGGDGGGVEATICARDFEIHVDLIVEPGAETRADVLADAIAAPIASYLFARDERTVEEIVLERCRARGLTLAVAESCTGGLVAARLTSVPGSSDVFRGGIVAYGDDVKARQLGVAEDVLRACGAVSAEVAAAMAHGARERLHADLAVAVTGIAGPGGGSDEKPVGLVHFHAAGPGGDEALRFELPGDRAWIRARSAVAALHLVRRLLERG</sequence>
<dbReference type="InterPro" id="IPR008136">
    <property type="entry name" value="CinA_C"/>
</dbReference>
<dbReference type="PANTHER" id="PTHR13939:SF0">
    <property type="entry name" value="NMN AMIDOHYDROLASE-LIKE PROTEIN YFAY"/>
    <property type="match status" value="1"/>
</dbReference>
<dbReference type="PANTHER" id="PTHR13939">
    <property type="entry name" value="NICOTINAMIDE-NUCLEOTIDE AMIDOHYDROLASE PNCC"/>
    <property type="match status" value="1"/>
</dbReference>
<dbReference type="HAMAP" id="MF_00226_B">
    <property type="entry name" value="CinA_B"/>
    <property type="match status" value="1"/>
</dbReference>
<dbReference type="SUPFAM" id="SSF142433">
    <property type="entry name" value="CinA-like"/>
    <property type="match status" value="1"/>
</dbReference>
<evidence type="ECO:0000256" key="1">
    <source>
        <dbReference type="HAMAP-Rule" id="MF_00226"/>
    </source>
</evidence>
<name>A0A7M2YYL7_9ACTN</name>
<protein>
    <recommendedName>
        <fullName evidence="1">CinA-like protein</fullName>
    </recommendedName>
</protein>
<dbReference type="EMBL" id="QQZY01000002">
    <property type="protein sequence ID" value="RDI75129.1"/>
    <property type="molecule type" value="Genomic_DNA"/>
</dbReference>
<dbReference type="PIRSF" id="PIRSF006728">
    <property type="entry name" value="CinA"/>
    <property type="match status" value="1"/>
</dbReference>
<dbReference type="Gene3D" id="3.90.950.20">
    <property type="entry name" value="CinA-like"/>
    <property type="match status" value="1"/>
</dbReference>
<dbReference type="NCBIfam" id="TIGR00199">
    <property type="entry name" value="PncC_domain"/>
    <property type="match status" value="1"/>
</dbReference>
<feature type="domain" description="MoaB/Mog" evidence="2">
    <location>
        <begin position="7"/>
        <end position="179"/>
    </location>
</feature>
<dbReference type="AlphaFoldDB" id="A0A7M2YYL7"/>
<dbReference type="Gene3D" id="3.40.980.10">
    <property type="entry name" value="MoaB/Mog-like domain"/>
    <property type="match status" value="1"/>
</dbReference>
<dbReference type="SUPFAM" id="SSF53218">
    <property type="entry name" value="Molybdenum cofactor biosynthesis proteins"/>
    <property type="match status" value="1"/>
</dbReference>
<accession>A0A7M2YYL7</accession>
<dbReference type="RefSeq" id="WP_181813368.1">
    <property type="nucleotide sequence ID" value="NZ_QQZY01000002.1"/>
</dbReference>
<dbReference type="InterPro" id="IPR001453">
    <property type="entry name" value="MoaB/Mog_dom"/>
</dbReference>
<dbReference type="Pfam" id="PF00994">
    <property type="entry name" value="MoCF_biosynth"/>
    <property type="match status" value="1"/>
</dbReference>
<keyword evidence="4" id="KW-1185">Reference proteome</keyword>
<dbReference type="NCBIfam" id="TIGR00200">
    <property type="entry name" value="cinA_nterm"/>
    <property type="match status" value="1"/>
</dbReference>
<dbReference type="InterPro" id="IPR008135">
    <property type="entry name" value="Competence-induced_CinA"/>
</dbReference>
<reference evidence="4" key="2">
    <citation type="journal article" date="2019" name="MicrobiologyOpen">
        <title>High-quality draft genome sequence of Gaiella occulta isolated from a 150 meter deep mineral water borehole and comparison with the genome sequences of other deep-branching lineages of the phylum Actinobacteria.</title>
        <authorList>
            <person name="Severino R."/>
            <person name="Froufe H.J.C."/>
            <person name="Barroso C."/>
            <person name="Albuquerque L."/>
            <person name="Lobo-da-Cunha A."/>
            <person name="da Costa M.S."/>
            <person name="Egas C."/>
        </authorList>
    </citation>
    <scope>NUCLEOTIDE SEQUENCE [LARGE SCALE GENOMIC DNA]</scope>
    <source>
        <strain evidence="4">F2-233</strain>
    </source>
</reference>
<comment type="similarity">
    <text evidence="1">Belongs to the CinA family.</text>
</comment>
<proteinExistence type="inferred from homology"/>
<evidence type="ECO:0000313" key="4">
    <source>
        <dbReference type="Proteomes" id="UP000254134"/>
    </source>
</evidence>